<proteinExistence type="predicted"/>
<reference evidence="2 3" key="1">
    <citation type="submission" date="2014-03" db="EMBL/GenBank/DDBJ databases">
        <title>Bradyrhizobium valentinum sp. nov., isolated from effective nodules of Lupinus mariae-josephae, a lupine endemic of basic-lime soils in Eastern Spain.</title>
        <authorList>
            <person name="Duran D."/>
            <person name="Rey L."/>
            <person name="Navarro A."/>
            <person name="Busquets A."/>
            <person name="Imperial J."/>
            <person name="Ruiz-Argueso T."/>
        </authorList>
    </citation>
    <scope>NUCLEOTIDE SEQUENCE [LARGE SCALE GENOMIC DNA]</scope>
    <source>
        <strain evidence="2 3">PAC68</strain>
    </source>
</reference>
<dbReference type="Proteomes" id="UP000050863">
    <property type="component" value="Unassembled WGS sequence"/>
</dbReference>
<organism evidence="2 3">
    <name type="scientific">Bradyrhizobium jicamae</name>
    <dbReference type="NCBI Taxonomy" id="280332"/>
    <lineage>
        <taxon>Bacteria</taxon>
        <taxon>Pseudomonadati</taxon>
        <taxon>Pseudomonadota</taxon>
        <taxon>Alphaproteobacteria</taxon>
        <taxon>Hyphomicrobiales</taxon>
        <taxon>Nitrobacteraceae</taxon>
        <taxon>Bradyrhizobium</taxon>
    </lineage>
</organism>
<evidence type="ECO:0008006" key="4">
    <source>
        <dbReference type="Google" id="ProtNLM"/>
    </source>
</evidence>
<evidence type="ECO:0000313" key="2">
    <source>
        <dbReference type="EMBL" id="KRQ96528.1"/>
    </source>
</evidence>
<comment type="caution">
    <text evidence="2">The sequence shown here is derived from an EMBL/GenBank/DDBJ whole genome shotgun (WGS) entry which is preliminary data.</text>
</comment>
<evidence type="ECO:0000256" key="1">
    <source>
        <dbReference type="SAM" id="Phobius"/>
    </source>
</evidence>
<dbReference type="AlphaFoldDB" id="A0A0R3KLB0"/>
<keyword evidence="3" id="KW-1185">Reference proteome</keyword>
<dbReference type="STRING" id="280332.CQ12_08640"/>
<keyword evidence="1" id="KW-1133">Transmembrane helix</keyword>
<feature type="transmembrane region" description="Helical" evidence="1">
    <location>
        <begin position="83"/>
        <end position="108"/>
    </location>
</feature>
<dbReference type="EMBL" id="LLXZ01000197">
    <property type="protein sequence ID" value="KRQ96528.1"/>
    <property type="molecule type" value="Genomic_DNA"/>
</dbReference>
<feature type="transmembrane region" description="Helical" evidence="1">
    <location>
        <begin position="58"/>
        <end position="77"/>
    </location>
</feature>
<feature type="transmembrane region" description="Helical" evidence="1">
    <location>
        <begin position="30"/>
        <end position="51"/>
    </location>
</feature>
<keyword evidence="1" id="KW-0472">Membrane</keyword>
<name>A0A0R3KLB0_9BRAD</name>
<sequence>MSEWWTYRAEDFLLFSPRVYWRMFELHNAALWPLHFVTFDAGLIILLLIAWRPGSSARWVASILAMLWIFVGWSFLWNRYTTINWVAAYIAPAFFVEGTLLLIAALSGALAFEKRRPGDWIAYLILGFALLGQPLLAPLQGRGWASSEVFGIAPDPTVIGTLGVLLLARGRLVPWLLPIPVLWCLLSGLTLQTMGEPQAWATYAGLALAALGWIWRIVRQRGSLPVA</sequence>
<keyword evidence="1" id="KW-0812">Transmembrane</keyword>
<dbReference type="OrthoDB" id="581693at2"/>
<evidence type="ECO:0000313" key="3">
    <source>
        <dbReference type="Proteomes" id="UP000050863"/>
    </source>
</evidence>
<accession>A0A0R3KLB0</accession>
<protein>
    <recommendedName>
        <fullName evidence="4">MFS transporter permease</fullName>
    </recommendedName>
</protein>
<feature type="transmembrane region" description="Helical" evidence="1">
    <location>
        <begin position="120"/>
        <end position="137"/>
    </location>
</feature>
<dbReference type="Pfam" id="PF19540">
    <property type="entry name" value="DUF6064"/>
    <property type="match status" value="1"/>
</dbReference>
<gene>
    <name evidence="2" type="ORF">CQ12_08640</name>
</gene>
<dbReference type="InterPro" id="IPR045708">
    <property type="entry name" value="DUF6064"/>
</dbReference>
<feature type="transmembrane region" description="Helical" evidence="1">
    <location>
        <begin position="175"/>
        <end position="194"/>
    </location>
</feature>
<feature type="transmembrane region" description="Helical" evidence="1">
    <location>
        <begin position="149"/>
        <end position="168"/>
    </location>
</feature>
<feature type="transmembrane region" description="Helical" evidence="1">
    <location>
        <begin position="200"/>
        <end position="218"/>
    </location>
</feature>